<comment type="similarity">
    <text evidence="4">Belongs to the copper transporter (Ctr) (TC 1.A.56) family. SLC31A subfamily.</text>
</comment>
<evidence type="ECO:0000256" key="4">
    <source>
        <dbReference type="RuleBase" id="RU367022"/>
    </source>
</evidence>
<dbReference type="GO" id="GO:0016020">
    <property type="term" value="C:membrane"/>
    <property type="evidence" value="ECO:0007669"/>
    <property type="project" value="UniProtKB-SubCell"/>
</dbReference>
<feature type="region of interest" description="Disordered" evidence="5">
    <location>
        <begin position="1"/>
        <end position="31"/>
    </location>
</feature>
<dbReference type="AlphaFoldDB" id="A0A816FIU3"/>
<keyword evidence="4" id="KW-0187">Copper transport</keyword>
<evidence type="ECO:0000256" key="1">
    <source>
        <dbReference type="ARBA" id="ARBA00022692"/>
    </source>
</evidence>
<keyword evidence="8" id="KW-1185">Reference proteome</keyword>
<accession>A0A816FIU3</accession>
<dbReference type="Proteomes" id="UP000663877">
    <property type="component" value="Unassembled WGS sequence"/>
</dbReference>
<sequence>MNNSHVHNSNHMHHQHHDDTHHKESMTSTHNDRHSMMEMSFHTGFVETILFEPWITTTIPIFIISWIFIFILGILHEGIKEFRQSLEVERFIERPIISDNGNENELECMNIESLDSTHHTKKTKSSPSYIERILLSVLYAIHLALSYVLMLIAMTFNIYLFFAIIFGLGIGHLVFTRNRIISSTSNNQHHT</sequence>
<name>A0A816FIU3_9BILA</name>
<dbReference type="EMBL" id="CAJNOM010005218">
    <property type="protein sequence ID" value="CAF1662175.1"/>
    <property type="molecule type" value="Genomic_DNA"/>
</dbReference>
<dbReference type="GO" id="GO:0005375">
    <property type="term" value="F:copper ion transmembrane transporter activity"/>
    <property type="evidence" value="ECO:0007669"/>
    <property type="project" value="UniProtKB-UniRule"/>
</dbReference>
<reference evidence="7" key="1">
    <citation type="submission" date="2021-02" db="EMBL/GenBank/DDBJ databases">
        <authorList>
            <person name="Nowell W R."/>
        </authorList>
    </citation>
    <scope>NUCLEOTIDE SEQUENCE</scope>
</reference>
<proteinExistence type="inferred from homology"/>
<keyword evidence="4" id="KW-0186">Copper</keyword>
<keyword evidence="4" id="KW-0406">Ion transport</keyword>
<dbReference type="Proteomes" id="UP000663832">
    <property type="component" value="Unassembled WGS sequence"/>
</dbReference>
<evidence type="ECO:0000313" key="7">
    <source>
        <dbReference type="EMBL" id="CAF1662175.1"/>
    </source>
</evidence>
<dbReference type="Pfam" id="PF04145">
    <property type="entry name" value="Ctr"/>
    <property type="match status" value="1"/>
</dbReference>
<dbReference type="EMBL" id="CAJNOI010004818">
    <property type="protein sequence ID" value="CAF1553791.1"/>
    <property type="molecule type" value="Genomic_DNA"/>
</dbReference>
<keyword evidence="2 4" id="KW-1133">Transmembrane helix</keyword>
<gene>
    <name evidence="6" type="ORF">BJG266_LOCUS46438</name>
    <name evidence="7" type="ORF">QVE165_LOCUS63471</name>
</gene>
<evidence type="ECO:0000256" key="2">
    <source>
        <dbReference type="ARBA" id="ARBA00022989"/>
    </source>
</evidence>
<evidence type="ECO:0000256" key="5">
    <source>
        <dbReference type="SAM" id="MobiDB-lite"/>
    </source>
</evidence>
<feature type="transmembrane region" description="Helical" evidence="4">
    <location>
        <begin position="158"/>
        <end position="175"/>
    </location>
</feature>
<feature type="compositionally biased region" description="Basic and acidic residues" evidence="5">
    <location>
        <begin position="16"/>
        <end position="31"/>
    </location>
</feature>
<evidence type="ECO:0000313" key="8">
    <source>
        <dbReference type="Proteomes" id="UP000663832"/>
    </source>
</evidence>
<organism evidence="7 8">
    <name type="scientific">Adineta steineri</name>
    <dbReference type="NCBI Taxonomy" id="433720"/>
    <lineage>
        <taxon>Eukaryota</taxon>
        <taxon>Metazoa</taxon>
        <taxon>Spiralia</taxon>
        <taxon>Gnathifera</taxon>
        <taxon>Rotifera</taxon>
        <taxon>Eurotatoria</taxon>
        <taxon>Bdelloidea</taxon>
        <taxon>Adinetida</taxon>
        <taxon>Adinetidae</taxon>
        <taxon>Adineta</taxon>
    </lineage>
</organism>
<evidence type="ECO:0000313" key="6">
    <source>
        <dbReference type="EMBL" id="CAF1553791.1"/>
    </source>
</evidence>
<comment type="subcellular location">
    <subcellularLocation>
        <location evidence="4">Membrane</location>
        <topology evidence="4">Multi-pass membrane protein</topology>
    </subcellularLocation>
</comment>
<evidence type="ECO:0000256" key="3">
    <source>
        <dbReference type="ARBA" id="ARBA00023136"/>
    </source>
</evidence>
<dbReference type="InterPro" id="IPR007274">
    <property type="entry name" value="Cop_transporter"/>
</dbReference>
<keyword evidence="4" id="KW-0813">Transport</keyword>
<keyword evidence="3 4" id="KW-0472">Membrane</keyword>
<comment type="caution">
    <text evidence="7">The sequence shown here is derived from an EMBL/GenBank/DDBJ whole genome shotgun (WGS) entry which is preliminary data.</text>
</comment>
<protein>
    <recommendedName>
        <fullName evidence="4">Copper transport protein</fullName>
    </recommendedName>
</protein>
<feature type="transmembrane region" description="Helical" evidence="4">
    <location>
        <begin position="133"/>
        <end position="152"/>
    </location>
</feature>
<feature type="transmembrane region" description="Helical" evidence="4">
    <location>
        <begin position="54"/>
        <end position="75"/>
    </location>
</feature>
<dbReference type="PANTHER" id="PTHR12483">
    <property type="entry name" value="SOLUTE CARRIER FAMILY 31 COPPER TRANSPORTERS"/>
    <property type="match status" value="1"/>
</dbReference>
<keyword evidence="1 4" id="KW-0812">Transmembrane</keyword>
<dbReference type="OrthoDB" id="161814at2759"/>